<name>A0A8B7PMF2_HYAAZ</name>
<evidence type="ECO:0000256" key="5">
    <source>
        <dbReference type="ARBA" id="ARBA00022786"/>
    </source>
</evidence>
<dbReference type="InterPro" id="IPR015915">
    <property type="entry name" value="Kelch-typ_b-propeller"/>
</dbReference>
<dbReference type="Pfam" id="PF01344">
    <property type="entry name" value="Kelch_1"/>
    <property type="match status" value="2"/>
</dbReference>
<evidence type="ECO:0000256" key="7">
    <source>
        <dbReference type="ARBA" id="ARBA00043912"/>
    </source>
</evidence>
<dbReference type="AlphaFoldDB" id="A0A8B7PMF2"/>
<dbReference type="Pfam" id="PF00651">
    <property type="entry name" value="BTB"/>
    <property type="match status" value="1"/>
</dbReference>
<evidence type="ECO:0000256" key="1">
    <source>
        <dbReference type="ARBA" id="ARBA00004906"/>
    </source>
</evidence>
<evidence type="ECO:0000256" key="2">
    <source>
        <dbReference type="ARBA" id="ARBA00013699"/>
    </source>
</evidence>
<reference evidence="11" key="1">
    <citation type="submission" date="2025-08" db="UniProtKB">
        <authorList>
            <consortium name="RefSeq"/>
        </authorList>
    </citation>
    <scope>IDENTIFICATION</scope>
    <source>
        <tissue evidence="11">Whole organism</tissue>
    </source>
</reference>
<evidence type="ECO:0000259" key="9">
    <source>
        <dbReference type="PROSITE" id="PS50097"/>
    </source>
</evidence>
<dbReference type="Pfam" id="PF07707">
    <property type="entry name" value="BACK"/>
    <property type="match status" value="1"/>
</dbReference>
<keyword evidence="5" id="KW-0833">Ubl conjugation pathway</keyword>
<dbReference type="InterPro" id="IPR011705">
    <property type="entry name" value="BACK"/>
</dbReference>
<dbReference type="PANTHER" id="PTHR24412">
    <property type="entry name" value="KELCH PROTEIN"/>
    <property type="match status" value="1"/>
</dbReference>
<keyword evidence="10" id="KW-1185">Reference proteome</keyword>
<evidence type="ECO:0000256" key="3">
    <source>
        <dbReference type="ARBA" id="ARBA00022441"/>
    </source>
</evidence>
<evidence type="ECO:0000256" key="4">
    <source>
        <dbReference type="ARBA" id="ARBA00022737"/>
    </source>
</evidence>
<organism evidence="10 11">
    <name type="scientific">Hyalella azteca</name>
    <name type="common">Amphipod</name>
    <dbReference type="NCBI Taxonomy" id="294128"/>
    <lineage>
        <taxon>Eukaryota</taxon>
        <taxon>Metazoa</taxon>
        <taxon>Ecdysozoa</taxon>
        <taxon>Arthropoda</taxon>
        <taxon>Crustacea</taxon>
        <taxon>Multicrustacea</taxon>
        <taxon>Malacostraca</taxon>
        <taxon>Eumalacostraca</taxon>
        <taxon>Peracarida</taxon>
        <taxon>Amphipoda</taxon>
        <taxon>Senticaudata</taxon>
        <taxon>Talitrida</taxon>
        <taxon>Talitroidea</taxon>
        <taxon>Hyalellidae</taxon>
        <taxon>Hyalella</taxon>
    </lineage>
</organism>
<dbReference type="GO" id="GO:0003779">
    <property type="term" value="F:actin binding"/>
    <property type="evidence" value="ECO:0007669"/>
    <property type="project" value="UniProtKB-KW"/>
</dbReference>
<dbReference type="PIRSF" id="PIRSF037037">
    <property type="entry name" value="Kelch-like_protein_gigaxonin"/>
    <property type="match status" value="1"/>
</dbReference>
<accession>A0A8B7PMF2</accession>
<dbReference type="SMART" id="SM00612">
    <property type="entry name" value="Kelch"/>
    <property type="match status" value="3"/>
</dbReference>
<dbReference type="InterPro" id="IPR006652">
    <property type="entry name" value="Kelch_1"/>
</dbReference>
<dbReference type="GeneID" id="108682018"/>
<feature type="domain" description="BTB" evidence="9">
    <location>
        <begin position="73"/>
        <end position="140"/>
    </location>
</feature>
<dbReference type="SMART" id="SM00225">
    <property type="entry name" value="BTB"/>
    <property type="match status" value="1"/>
</dbReference>
<evidence type="ECO:0000256" key="8">
    <source>
        <dbReference type="SAM" id="MobiDB-lite"/>
    </source>
</evidence>
<dbReference type="SUPFAM" id="SSF50965">
    <property type="entry name" value="Galactose oxidase, central domain"/>
    <property type="match status" value="1"/>
</dbReference>
<dbReference type="InterPro" id="IPR011043">
    <property type="entry name" value="Gal_Oxase/kelch_b-propeller"/>
</dbReference>
<proteinExistence type="predicted"/>
<dbReference type="SMART" id="SM00875">
    <property type="entry name" value="BACK"/>
    <property type="match status" value="1"/>
</dbReference>
<comment type="pathway">
    <text evidence="1">Protein modification; protein ubiquitination.</text>
</comment>
<dbReference type="InterPro" id="IPR017096">
    <property type="entry name" value="BTB-kelch_protein"/>
</dbReference>
<dbReference type="PROSITE" id="PS50097">
    <property type="entry name" value="BTB"/>
    <property type="match status" value="1"/>
</dbReference>
<dbReference type="Gene3D" id="1.25.40.420">
    <property type="match status" value="1"/>
</dbReference>
<dbReference type="Gene3D" id="3.30.710.10">
    <property type="entry name" value="Potassium Channel Kv1.1, Chain A"/>
    <property type="match status" value="1"/>
</dbReference>
<keyword evidence="3" id="KW-0880">Kelch repeat</keyword>
<feature type="region of interest" description="Disordered" evidence="8">
    <location>
        <begin position="599"/>
        <end position="619"/>
    </location>
</feature>
<dbReference type="InterPro" id="IPR000210">
    <property type="entry name" value="BTB/POZ_dom"/>
</dbReference>
<dbReference type="RefSeq" id="XP_018026596.1">
    <property type="nucleotide sequence ID" value="XM_018171107.2"/>
</dbReference>
<comment type="function">
    <text evidence="7">Probable substrate-specific adapter of an E3 ubiquitin-protein ligase complex which mediates the ubiquitination and subsequent proteasomal degradation of target proteins. May have a role in synapse differentiation and growth.</text>
</comment>
<protein>
    <recommendedName>
        <fullName evidence="2">Kelch-like protein diablo</fullName>
    </recommendedName>
</protein>
<dbReference type="Proteomes" id="UP000694843">
    <property type="component" value="Unplaced"/>
</dbReference>
<keyword evidence="4" id="KW-0677">Repeat</keyword>
<dbReference type="FunFam" id="1.25.40.420:FF:000001">
    <property type="entry name" value="Kelch-like family member 12"/>
    <property type="match status" value="1"/>
</dbReference>
<dbReference type="Gene3D" id="2.120.10.80">
    <property type="entry name" value="Kelch-type beta propeller"/>
    <property type="match status" value="2"/>
</dbReference>
<sequence length="619" mass="68821">MPKAPPSPHSPVSSFKLWMRGMISSKSNTGQALAMQDVNAGTKVDDKHHYSSKSYSSKLIFNLHDLWTSEQLCDVELKAGSYSVKAHRCVLAAASSYFQAMFTSDLMEQKQQVVALPTLKPHILAALLTFIYTGNVEVTAETVQDLLVAADMLQMPDVVVTSSNFLLKQLTPANAIGCYRFAEGHHLDALAQSVWQFLEQNFPEVAQEEEFLDLPIELLLRLLLSELLNISAEHQVLSAAVRWLSHMHTERAEYASQVLRCVRFPLLSTSVLAETVSQCSSDAVDAIKCFLKSPPAAAEGGAAFCIARPRLRARKKIYVMGGARRELESPHRRSEHLLYTGLCLDTYTQVYWTVSRHVHADRLCSSIQTVFVPLYRRSACLDTDGRLASMQTEDEWSAITPMVVPRCEFGLCAHDGFLYAFGGWVGEGVGGTIERYDPNANTWAETDNLLIPRFRWVMGTILVQLGDGNRLGSGQYFEVLLTVERYSFQEVSTSRSCSQSSDTPSKRSVLRFPANGRAILLPRGQYFEVLLTVERYSFQEDKWQAMCDMTVARASPAIGAANNLLYVIGGDMSSGRGTSDFFRTQVTIQSVEVYNPHSNTWSDHPPLPESRSEAAAAVI</sequence>
<dbReference type="SUPFAM" id="SSF54695">
    <property type="entry name" value="POZ domain"/>
    <property type="match status" value="1"/>
</dbReference>
<dbReference type="KEGG" id="hazt:108682018"/>
<dbReference type="OrthoDB" id="1022638at2759"/>
<keyword evidence="6" id="KW-0009">Actin-binding</keyword>
<evidence type="ECO:0000313" key="11">
    <source>
        <dbReference type="RefSeq" id="XP_018026596.1"/>
    </source>
</evidence>
<dbReference type="InterPro" id="IPR011333">
    <property type="entry name" value="SKP1/BTB/POZ_sf"/>
</dbReference>
<dbReference type="PANTHER" id="PTHR24412:SF35">
    <property type="entry name" value="ACTIN-BINDING PROTEIN IPP"/>
    <property type="match status" value="1"/>
</dbReference>
<dbReference type="GO" id="GO:0016567">
    <property type="term" value="P:protein ubiquitination"/>
    <property type="evidence" value="ECO:0007669"/>
    <property type="project" value="UniProtKB-UniPathway"/>
</dbReference>
<evidence type="ECO:0000313" key="10">
    <source>
        <dbReference type="Proteomes" id="UP000694843"/>
    </source>
</evidence>
<evidence type="ECO:0000256" key="6">
    <source>
        <dbReference type="ARBA" id="ARBA00023203"/>
    </source>
</evidence>
<dbReference type="UniPathway" id="UPA00143"/>
<gene>
    <name evidence="11" type="primary">LOC108682018</name>
</gene>